<gene>
    <name evidence="3" type="ORF">SAMN05192573_102256</name>
</gene>
<dbReference type="SMART" id="SM00530">
    <property type="entry name" value="HTH_XRE"/>
    <property type="match status" value="1"/>
</dbReference>
<dbReference type="SUPFAM" id="SSF47413">
    <property type="entry name" value="lambda repressor-like DNA-binding domains"/>
    <property type="match status" value="1"/>
</dbReference>
<dbReference type="PANTHER" id="PTHR46797:SF1">
    <property type="entry name" value="METHYLPHOSPHONATE SYNTHASE"/>
    <property type="match status" value="1"/>
</dbReference>
<evidence type="ECO:0000313" key="4">
    <source>
        <dbReference type="Proteomes" id="UP000199705"/>
    </source>
</evidence>
<evidence type="ECO:0000313" key="3">
    <source>
        <dbReference type="EMBL" id="SDG10707.1"/>
    </source>
</evidence>
<proteinExistence type="predicted"/>
<dbReference type="Gene3D" id="1.10.260.40">
    <property type="entry name" value="lambda repressor-like DNA-binding domains"/>
    <property type="match status" value="1"/>
</dbReference>
<dbReference type="Pfam" id="PF01381">
    <property type="entry name" value="HTH_3"/>
    <property type="match status" value="1"/>
</dbReference>
<name>A0A1G7RIU8_9SPHI</name>
<organism evidence="3 4">
    <name type="scientific">Mucilaginibacter gossypii</name>
    <dbReference type="NCBI Taxonomy" id="551996"/>
    <lineage>
        <taxon>Bacteria</taxon>
        <taxon>Pseudomonadati</taxon>
        <taxon>Bacteroidota</taxon>
        <taxon>Sphingobacteriia</taxon>
        <taxon>Sphingobacteriales</taxon>
        <taxon>Sphingobacteriaceae</taxon>
        <taxon>Mucilaginibacter</taxon>
    </lineage>
</organism>
<dbReference type="CDD" id="cd00093">
    <property type="entry name" value="HTH_XRE"/>
    <property type="match status" value="1"/>
</dbReference>
<evidence type="ECO:0000259" key="2">
    <source>
        <dbReference type="PROSITE" id="PS50943"/>
    </source>
</evidence>
<dbReference type="InterPro" id="IPR050807">
    <property type="entry name" value="TransReg_Diox_bact_type"/>
</dbReference>
<dbReference type="GO" id="GO:0005829">
    <property type="term" value="C:cytosol"/>
    <property type="evidence" value="ECO:0007669"/>
    <property type="project" value="TreeGrafter"/>
</dbReference>
<dbReference type="InterPro" id="IPR010982">
    <property type="entry name" value="Lambda_DNA-bd_dom_sf"/>
</dbReference>
<dbReference type="GO" id="GO:0003677">
    <property type="term" value="F:DNA binding"/>
    <property type="evidence" value="ECO:0007669"/>
    <property type="project" value="UniProtKB-KW"/>
</dbReference>
<keyword evidence="1" id="KW-0238">DNA-binding</keyword>
<evidence type="ECO:0000256" key="1">
    <source>
        <dbReference type="ARBA" id="ARBA00023125"/>
    </source>
</evidence>
<dbReference type="PROSITE" id="PS50943">
    <property type="entry name" value="HTH_CROC1"/>
    <property type="match status" value="1"/>
</dbReference>
<dbReference type="EMBL" id="FNCG01000002">
    <property type="protein sequence ID" value="SDG10707.1"/>
    <property type="molecule type" value="Genomic_DNA"/>
</dbReference>
<feature type="domain" description="HTH cro/C1-type" evidence="2">
    <location>
        <begin position="14"/>
        <end position="68"/>
    </location>
</feature>
<dbReference type="InterPro" id="IPR001387">
    <property type="entry name" value="Cro/C1-type_HTH"/>
</dbReference>
<dbReference type="PANTHER" id="PTHR46797">
    <property type="entry name" value="HTH-TYPE TRANSCRIPTIONAL REGULATOR"/>
    <property type="match status" value="1"/>
</dbReference>
<sequence length="77" mass="8764">MKKEELLKDLGERIRTVRKDKGITQLQLAHSIGKDQQSIQRLEAGNINPSYIYLQEIAEGLDTTLLDMLNKELPAKT</sequence>
<dbReference type="RefSeq" id="WP_091163162.1">
    <property type="nucleotide sequence ID" value="NZ_FNCG01000002.1"/>
</dbReference>
<reference evidence="4" key="1">
    <citation type="submission" date="2016-10" db="EMBL/GenBank/DDBJ databases">
        <authorList>
            <person name="Varghese N."/>
            <person name="Submissions S."/>
        </authorList>
    </citation>
    <scope>NUCLEOTIDE SEQUENCE [LARGE SCALE GENOMIC DNA]</scope>
    <source>
        <strain evidence="4">Gh-67</strain>
    </source>
</reference>
<dbReference type="AlphaFoldDB" id="A0A1G7RIU8"/>
<protein>
    <submittedName>
        <fullName evidence="3">Helix-turn-helix</fullName>
    </submittedName>
</protein>
<dbReference type="STRING" id="551996.SAMN05192573_102256"/>
<dbReference type="GO" id="GO:0003700">
    <property type="term" value="F:DNA-binding transcription factor activity"/>
    <property type="evidence" value="ECO:0007669"/>
    <property type="project" value="TreeGrafter"/>
</dbReference>
<accession>A0A1G7RIU8</accession>
<dbReference type="Proteomes" id="UP000199705">
    <property type="component" value="Unassembled WGS sequence"/>
</dbReference>
<keyword evidence="4" id="KW-1185">Reference proteome</keyword>